<feature type="domain" description="DnaJ homologue subfamily C GRV2/DNAJC13 N-terminal" evidence="2">
    <location>
        <begin position="264"/>
        <end position="509"/>
    </location>
</feature>
<feature type="region of interest" description="Disordered" evidence="1">
    <location>
        <begin position="345"/>
        <end position="365"/>
    </location>
</feature>
<name>A0A0P1ADF7_PLAHL</name>
<evidence type="ECO:0000256" key="1">
    <source>
        <dbReference type="SAM" id="MobiDB-lite"/>
    </source>
</evidence>
<dbReference type="GO" id="GO:0010008">
    <property type="term" value="C:endosome membrane"/>
    <property type="evidence" value="ECO:0007669"/>
    <property type="project" value="TreeGrafter"/>
</dbReference>
<organism evidence="3 4">
    <name type="scientific">Plasmopara halstedii</name>
    <name type="common">Downy mildew of sunflower</name>
    <dbReference type="NCBI Taxonomy" id="4781"/>
    <lineage>
        <taxon>Eukaryota</taxon>
        <taxon>Sar</taxon>
        <taxon>Stramenopiles</taxon>
        <taxon>Oomycota</taxon>
        <taxon>Peronosporomycetes</taxon>
        <taxon>Peronosporales</taxon>
        <taxon>Peronosporaceae</taxon>
        <taxon>Plasmopara</taxon>
    </lineage>
</organism>
<dbReference type="Pfam" id="PF19432">
    <property type="entry name" value="RME-8_N"/>
    <property type="match status" value="1"/>
</dbReference>
<dbReference type="InterPro" id="IPR016024">
    <property type="entry name" value="ARM-type_fold"/>
</dbReference>
<dbReference type="GO" id="GO:2000641">
    <property type="term" value="P:regulation of early endosome to late endosome transport"/>
    <property type="evidence" value="ECO:0007669"/>
    <property type="project" value="InterPro"/>
</dbReference>
<dbReference type="Proteomes" id="UP000054928">
    <property type="component" value="Unassembled WGS sequence"/>
</dbReference>
<dbReference type="OrthoDB" id="69656at2759"/>
<proteinExistence type="predicted"/>
<evidence type="ECO:0000313" key="4">
    <source>
        <dbReference type="Proteomes" id="UP000054928"/>
    </source>
</evidence>
<dbReference type="PANTHER" id="PTHR36983:SF2">
    <property type="entry name" value="DNAJ HOMOLOG SUBFAMILY C MEMBER 13"/>
    <property type="match status" value="1"/>
</dbReference>
<reference evidence="4" key="1">
    <citation type="submission" date="2014-09" db="EMBL/GenBank/DDBJ databases">
        <authorList>
            <person name="Sharma Rahul"/>
            <person name="Thines Marco"/>
        </authorList>
    </citation>
    <scope>NUCLEOTIDE SEQUENCE [LARGE SCALE GENOMIC DNA]</scope>
</reference>
<accession>A0A0P1ADF7</accession>
<dbReference type="GO" id="GO:0006898">
    <property type="term" value="P:receptor-mediated endocytosis"/>
    <property type="evidence" value="ECO:0007669"/>
    <property type="project" value="TreeGrafter"/>
</dbReference>
<evidence type="ECO:0000313" key="3">
    <source>
        <dbReference type="EMBL" id="CEG38766.1"/>
    </source>
</evidence>
<dbReference type="InterPro" id="IPR045802">
    <property type="entry name" value="GRV2/DNAJC13_N"/>
</dbReference>
<dbReference type="SUPFAM" id="SSF48371">
    <property type="entry name" value="ARM repeat"/>
    <property type="match status" value="1"/>
</dbReference>
<dbReference type="PANTHER" id="PTHR36983">
    <property type="entry name" value="DNAJ HOMOLOG SUBFAMILY C MEMBER 13"/>
    <property type="match status" value="1"/>
</dbReference>
<feature type="region of interest" description="Disordered" evidence="1">
    <location>
        <begin position="1199"/>
        <end position="1225"/>
    </location>
</feature>
<sequence length="1516" mass="169703">MGQAGSVQQKCALRDVLVLCRPNVSNTELEEVLRTFCALFPLELQVPVNADSNSITNILDIDIKERRLFDVIYSLLQDQAEHPRGRNMMELTLTTFQRIIHWRELYKLCAKCSLKPFFFCLLQPPASLTLAVLETLQIMLSPCPGFETGDKAANRSETANRKHFGDSGGFDILRSLLVHHGAAIVKDKQEEYRLQVLAGVLSLFYLTLVERRHVTDGGTSMQAVDALMNAQVSLLDLCHCRGGEIKVMCLAIALVKELFFRLDPDKVHELQDSARKHGALLYALDHAVQEDSKQIEDMRDLTADLVEAFCIGNVLSHMTMYRIFPVEMFINRQKALNREKKYGKALHTSTGHTPAAGSGSLNLQPSSYNVERRRHSSIATSTVSVSYENAEHKRNYAVLLADTAANSNADMVTEAHGDARVQWRDIILALRDTHEGPELVWRASMRAELCYGLQAEINTLEGQRKKLADEDYGAHEVKIPCWNYEVFHLEYASMLDELVVNGYFVKYLIPELADSSAAYEIVKPDVFAWHLVDQLAVQKNKQWLCLCIRCLRLVIKRYVPLFHGHIPTQYVQLLLKDHIHHSPTFVRECFLYLYTVITTAQDAPSKSFYELCTNVTRSILSVLGDPALVARFGEILEIKNEADRDNSVYREELEDKAVFVVNERDALIRAGVSLLLAIARRGKFVLRLVIPKRMFLCRLFAVETLDHVTITRLLCLLEQLAFLDGNSACSCLLKPREMPSRLSFASLPTQSSLNSNWRSLSSVFLLLASCDPKGMGMCVAAAEFLQKCCAIYSSSSGGSDTNKSLQALYLNDLLNEANGCGGCGIERLLISTSAEAFADIFNAHETRAADVKWGQKQRMRLHRFLKLNYLELSEVSEANVSSCNVADEIVHQKYEDNDPLVKHIFLRSYIEGGGKFLSKWTPEMYNESISALLEELIQLGRINSAYTTEVGSTGLSALPIQQQSLTFSLQNGNLAAAESWEIQVLILKALVRLVPSHGADVKISTEVYESLLAPLRRSMLSDLDQTRGIWSLELLMAILSMSETRSVNTAACRRFLEKKGLMVLAGALKRMRTPAFQHMLQNDKANRPRQENNPSQTNMARVLLYRATDVLSILASKKAAGIHAIVKNPDVVIALIELTSRQCIMQDVDVDAASVCLSCVCKLCHYDELRTVVLNAGGLLSLVDTVAFCPADEHYDAATAESRNLDESSEADSSDNIDGRQVSANNKMTTESNIDNFEWAPDKIVRRSVEYQRIPSRFFSTIRCAALVLRAFLEPANTPTSSLSCQVLNQLLTPSFVRVLRISPDEFVLKLQTTKDISTATLIWTVSMRQRLYQCIATELAKVKAAAIANIWPRWDPQHFVAADSFRYQYPELTDVLVVHDVYLANFVALNAEELELSDIDMAAFSQALLISIQSHENVLQILNKRGSSDPTKNAAVRLMRQALDKLVQKHPQHNLEVKSSRDVLLADGTRAISPVYSSPNALAATGYYSSPTDDRDWNITQIQRCSSSGIEDLTV</sequence>
<dbReference type="RefSeq" id="XP_024575135.1">
    <property type="nucleotide sequence ID" value="XM_024724238.1"/>
</dbReference>
<keyword evidence="4" id="KW-1185">Reference proteome</keyword>
<evidence type="ECO:0000259" key="2">
    <source>
        <dbReference type="Pfam" id="PF19432"/>
    </source>
</evidence>
<dbReference type="GO" id="GO:0007032">
    <property type="term" value="P:endosome organization"/>
    <property type="evidence" value="ECO:0007669"/>
    <property type="project" value="InterPro"/>
</dbReference>
<dbReference type="InterPro" id="IPR044978">
    <property type="entry name" value="GRV2/DNAJC13"/>
</dbReference>
<protein>
    <submittedName>
        <fullName evidence="3">Armadillo-type fold</fullName>
    </submittedName>
</protein>
<dbReference type="GeneID" id="36403875"/>
<dbReference type="OMA" id="FRYQYPE"/>
<dbReference type="EMBL" id="CCYD01000322">
    <property type="protein sequence ID" value="CEG38766.1"/>
    <property type="molecule type" value="Genomic_DNA"/>
</dbReference>